<sequence>FFPPQTLLLFSHSLDTNADCTLLVADQWLELLLPDPDSALRLLGTALRLRAAWELLLDQHLGGSSGAEPGERDATTLRRGLLEFLQEKVPYRLRQLTALQQRSLYVGPQTVAATPQLPGLFQGVEMKPHETKGGHRVTPFLTYNCLTDADLYNECLRSFWTCPHCGLHAPFTPMERICHENACRTPEGGDGGQEEPQSCPQTSALQRPYRCDVCQRDFSFTPTEILRHRRQHR</sequence>
<reference evidence="3" key="2">
    <citation type="submission" date="2025-09" db="UniProtKB">
        <authorList>
            <consortium name="Ensembl"/>
        </authorList>
    </citation>
    <scope>IDENTIFICATION</scope>
</reference>
<dbReference type="InterPro" id="IPR056382">
    <property type="entry name" value="DHX34_Znf-C2H2"/>
</dbReference>
<evidence type="ECO:0000313" key="4">
    <source>
        <dbReference type="Proteomes" id="UP000694428"/>
    </source>
</evidence>
<keyword evidence="4" id="KW-1185">Reference proteome</keyword>
<name>A0A8C9LES1_PAVCR</name>
<proteinExistence type="predicted"/>
<dbReference type="Proteomes" id="UP000694428">
    <property type="component" value="Unplaced"/>
</dbReference>
<organism evidence="3 4">
    <name type="scientific">Pavo cristatus</name>
    <name type="common">Indian peafowl</name>
    <name type="synonym">Blue peafowl</name>
    <dbReference type="NCBI Taxonomy" id="9049"/>
    <lineage>
        <taxon>Eukaryota</taxon>
        <taxon>Metazoa</taxon>
        <taxon>Chordata</taxon>
        <taxon>Craniata</taxon>
        <taxon>Vertebrata</taxon>
        <taxon>Euteleostomi</taxon>
        <taxon>Archelosauria</taxon>
        <taxon>Archosauria</taxon>
        <taxon>Dinosauria</taxon>
        <taxon>Saurischia</taxon>
        <taxon>Theropoda</taxon>
        <taxon>Coelurosauria</taxon>
        <taxon>Aves</taxon>
        <taxon>Neognathae</taxon>
        <taxon>Galloanserae</taxon>
        <taxon>Galliformes</taxon>
        <taxon>Phasianidae</taxon>
        <taxon>Phasianinae</taxon>
        <taxon>Pavo</taxon>
    </lineage>
</organism>
<feature type="domain" description="DHX34-like C2H2-type zinc finger" evidence="2">
    <location>
        <begin position="208"/>
        <end position="232"/>
    </location>
</feature>
<dbReference type="Pfam" id="PF24485">
    <property type="entry name" value="zf-C2H2_DHX34"/>
    <property type="match status" value="1"/>
</dbReference>
<evidence type="ECO:0000313" key="3">
    <source>
        <dbReference type="Ensembl" id="ENSPSTP00000021861.1"/>
    </source>
</evidence>
<accession>A0A8C9LES1</accession>
<evidence type="ECO:0000256" key="1">
    <source>
        <dbReference type="SAM" id="MobiDB-lite"/>
    </source>
</evidence>
<reference evidence="3" key="1">
    <citation type="submission" date="2025-08" db="UniProtKB">
        <authorList>
            <consortium name="Ensembl"/>
        </authorList>
    </citation>
    <scope>IDENTIFICATION</scope>
</reference>
<feature type="region of interest" description="Disordered" evidence="1">
    <location>
        <begin position="186"/>
        <end position="205"/>
    </location>
</feature>
<evidence type="ECO:0000259" key="2">
    <source>
        <dbReference type="Pfam" id="PF24485"/>
    </source>
</evidence>
<dbReference type="AlphaFoldDB" id="A0A8C9LES1"/>
<dbReference type="Ensembl" id="ENSPSTT00000022953.1">
    <property type="protein sequence ID" value="ENSPSTP00000021861.1"/>
    <property type="gene ID" value="ENSPSTG00000016002.1"/>
</dbReference>
<protein>
    <recommendedName>
        <fullName evidence="2">DHX34-like C2H2-type zinc finger domain-containing protein</fullName>
    </recommendedName>
</protein>